<dbReference type="Proteomes" id="UP000324143">
    <property type="component" value="Unassembled WGS sequence"/>
</dbReference>
<dbReference type="InterPro" id="IPR004564">
    <property type="entry name" value="OM_lipoprot_carrier_LolA-like"/>
</dbReference>
<dbReference type="InterPro" id="IPR029046">
    <property type="entry name" value="LolA/LolB/LppX"/>
</dbReference>
<sequence length="222" mass="26689">MPKTFQIKEDQFWLKRKRWRNILIKKRYFLLLIIILFPVINFASQFPKINNFVKFIKNTNCLKVKFIQTNYTYFGNKKIKFSGYLWYKPDKNFRIEYLTPEREVIITNENGFKDYTATDDEVMEGKLENIVFISPFSLLYNIDQYFNIEKSDNEYKLISKKEGTGDIEKISLDFSSNVYPDQMMVNMHSGSMIIYTFDYFKGVEDDPKLFNFETLKTFFSDK</sequence>
<gene>
    <name evidence="1" type="ORF">FXF47_04240</name>
</gene>
<dbReference type="Gene3D" id="2.50.20.10">
    <property type="entry name" value="Lipoprotein localisation LolA/LolB/LppX"/>
    <property type="match status" value="1"/>
</dbReference>
<evidence type="ECO:0000313" key="1">
    <source>
        <dbReference type="EMBL" id="TYB31536.1"/>
    </source>
</evidence>
<protein>
    <submittedName>
        <fullName evidence="1">Outer membrane lipoprotein carrier protein LolA</fullName>
    </submittedName>
</protein>
<name>A0A5D0MET9_9BACT</name>
<proteinExistence type="predicted"/>
<organism evidence="1 2">
    <name type="scientific">Candidatus Mcinerneyibacterium aminivorans</name>
    <dbReference type="NCBI Taxonomy" id="2703815"/>
    <lineage>
        <taxon>Bacteria</taxon>
        <taxon>Candidatus Macinerneyibacteriota</taxon>
        <taxon>Candidatus Mcinerneyibacteria</taxon>
        <taxon>Candidatus Mcinerneyibacteriales</taxon>
        <taxon>Candidatus Mcinerneyibacteriaceae</taxon>
        <taxon>Candidatus Mcinerneyibacterium</taxon>
    </lineage>
</organism>
<dbReference type="AlphaFoldDB" id="A0A5D0MET9"/>
<dbReference type="PANTHER" id="PTHR35869">
    <property type="entry name" value="OUTER-MEMBRANE LIPOPROTEIN CARRIER PROTEIN"/>
    <property type="match status" value="1"/>
</dbReference>
<keyword evidence="2" id="KW-1185">Reference proteome</keyword>
<dbReference type="SUPFAM" id="SSF89392">
    <property type="entry name" value="Prokaryotic lipoproteins and lipoprotein localization factors"/>
    <property type="match status" value="1"/>
</dbReference>
<accession>A0A5D0MET9</accession>
<dbReference type="CDD" id="cd16325">
    <property type="entry name" value="LolA"/>
    <property type="match status" value="1"/>
</dbReference>
<keyword evidence="1" id="KW-0449">Lipoprotein</keyword>
<reference evidence="1" key="1">
    <citation type="submission" date="2019-08" db="EMBL/GenBank/DDBJ databases">
        <title>Genomic characterization of a novel candidate phylum (ARYD3) from a high temperature, high salinity tertiary oil reservoir in north central Oklahoma, USA.</title>
        <authorList>
            <person name="Youssef N.H."/>
            <person name="Yadav A."/>
            <person name="Elshahed M.S."/>
        </authorList>
    </citation>
    <scope>NUCLEOTIDE SEQUENCE [LARGE SCALE GENOMIC DNA]</scope>
    <source>
        <strain evidence="1">ARYD3</strain>
    </source>
</reference>
<dbReference type="Pfam" id="PF03548">
    <property type="entry name" value="LolA"/>
    <property type="match status" value="1"/>
</dbReference>
<dbReference type="EMBL" id="VSIX01000033">
    <property type="protein sequence ID" value="TYB31536.1"/>
    <property type="molecule type" value="Genomic_DNA"/>
</dbReference>
<dbReference type="PANTHER" id="PTHR35869:SF1">
    <property type="entry name" value="OUTER-MEMBRANE LIPOPROTEIN CARRIER PROTEIN"/>
    <property type="match status" value="1"/>
</dbReference>
<comment type="caution">
    <text evidence="1">The sequence shown here is derived from an EMBL/GenBank/DDBJ whole genome shotgun (WGS) entry which is preliminary data.</text>
</comment>
<evidence type="ECO:0000313" key="2">
    <source>
        <dbReference type="Proteomes" id="UP000324143"/>
    </source>
</evidence>